<dbReference type="SUPFAM" id="SSF47226">
    <property type="entry name" value="Histidine-containing phosphotransfer domain, HPT domain"/>
    <property type="match status" value="1"/>
</dbReference>
<evidence type="ECO:0000259" key="10">
    <source>
        <dbReference type="PROSITE" id="PS50851"/>
    </source>
</evidence>
<evidence type="ECO:0000256" key="1">
    <source>
        <dbReference type="ARBA" id="ARBA00000085"/>
    </source>
</evidence>
<dbReference type="Pfam" id="PF01627">
    <property type="entry name" value="Hpt"/>
    <property type="match status" value="1"/>
</dbReference>
<keyword evidence="4" id="KW-0808">Transferase</keyword>
<reference evidence="12 13" key="1">
    <citation type="submission" date="2021-08" db="EMBL/GenBank/DDBJ databases">
        <title>Comparative Genomics Analysis of the Genus Qipengyuania Reveals Extensive Genetic Diversity and Metabolic Versatility, Including the Description of Fifteen Novel Species.</title>
        <authorList>
            <person name="Liu Y."/>
        </authorList>
    </citation>
    <scope>NUCLEOTIDE SEQUENCE [LARGE SCALE GENOMIC DNA]</scope>
    <source>
        <strain evidence="12 13">1NDH1</strain>
    </source>
</reference>
<dbReference type="RefSeq" id="WP_221430410.1">
    <property type="nucleotide sequence ID" value="NZ_CP081294.1"/>
</dbReference>
<dbReference type="PANTHER" id="PTHR43395:SF1">
    <property type="entry name" value="CHEMOTAXIS PROTEIN CHEA"/>
    <property type="match status" value="1"/>
</dbReference>
<sequence>MDELLADFVAETREMLEQSGSELVAWEADPSDKARIDTIFRFVHTVKGNCGFFDFPRLEKLSHAAEDALAECRAGRREPDSALVTAVLAIIDRISEMTDAIEAGEDLGEGGDEALIAALNPDGEVEVQSDIEISVLETKSAEASRTDDGGETQKAAPRQGVQRSIRLPVDLLDEVMKGVSDMVLARNDLARRLREAGEQPTIDGPFERLSAILADVRTSITRMRMQRLEHLFSSLPRLVRDLSNELGKQVMVDFEGSEVELDREMIEMVRDPLTHIIRNAIDHGVETPAQRLKNGKREIGMLKFAARQSGNQISLVITDDGGGINVEKVAAKALANGLYSRSELDAMSEGQKQNLIFEPGLSTADAVSSVSGRGVGMDVVRSNIERVGGSIEVTSKPGEGTSFHLKLPLTLSIIAALTVGSGDQRYAIPRSYVEEIVFGNSSHVEFAQAGDRRLVTFRDKRVPCLSLGEVLGSETNDNCEWGTKTLILVRLASDDVFALAVDRVFDHEDVVVKPIAPAIMETRLYAGTTLLDDGRPMMLIDLPSIAQMRGMAGGVRAKAAPVEREKEVEAKKAVPVMLFAGLDGRHRAVRLELVRRIDTISRDAIDIEGDRAQAIIDGEILTLAGHDTGELPEERCRLLRLSDGENELVYAVREVLDAADVTDDVVPSEADRNIEGVTLIGGKPIPLLDGHAVFSRYKAARKVDHTLTCRIPSDSEWARTILEPLVSAAGYRIATDDDEVEADLDIALAEDNDGARGIARETIRLRPDPEDSGDDTIYRYDRDGLLAALKRIRTGRAA</sequence>
<dbReference type="Pfam" id="PF02518">
    <property type="entry name" value="HATPase_c"/>
    <property type="match status" value="1"/>
</dbReference>
<evidence type="ECO:0000256" key="2">
    <source>
        <dbReference type="ARBA" id="ARBA00012438"/>
    </source>
</evidence>
<dbReference type="Gene3D" id="3.30.565.10">
    <property type="entry name" value="Histidine kinase-like ATPase, C-terminal domain"/>
    <property type="match status" value="1"/>
</dbReference>
<evidence type="ECO:0000313" key="13">
    <source>
        <dbReference type="Proteomes" id="UP000824321"/>
    </source>
</evidence>
<dbReference type="SUPFAM" id="SSF50341">
    <property type="entry name" value="CheW-like"/>
    <property type="match status" value="1"/>
</dbReference>
<dbReference type="PROSITE" id="PS50851">
    <property type="entry name" value="CHEW"/>
    <property type="match status" value="1"/>
</dbReference>
<dbReference type="Gene3D" id="1.20.120.160">
    <property type="entry name" value="HPT domain"/>
    <property type="match status" value="1"/>
</dbReference>
<organism evidence="12 13">
    <name type="scientific">Qipengyuania gelatinilytica</name>
    <dbReference type="NCBI Taxonomy" id="2867231"/>
    <lineage>
        <taxon>Bacteria</taxon>
        <taxon>Pseudomonadati</taxon>
        <taxon>Pseudomonadota</taxon>
        <taxon>Alphaproteobacteria</taxon>
        <taxon>Sphingomonadales</taxon>
        <taxon>Erythrobacteraceae</taxon>
        <taxon>Qipengyuania</taxon>
    </lineage>
</organism>
<dbReference type="InterPro" id="IPR036890">
    <property type="entry name" value="HATPase_C_sf"/>
</dbReference>
<feature type="region of interest" description="Disordered" evidence="8">
    <location>
        <begin position="138"/>
        <end position="160"/>
    </location>
</feature>
<evidence type="ECO:0000259" key="11">
    <source>
        <dbReference type="PROSITE" id="PS50894"/>
    </source>
</evidence>
<evidence type="ECO:0000256" key="4">
    <source>
        <dbReference type="ARBA" id="ARBA00022679"/>
    </source>
</evidence>
<dbReference type="InterPro" id="IPR008207">
    <property type="entry name" value="Sig_transdc_His_kin_Hpt_dom"/>
</dbReference>
<feature type="modified residue" description="Phosphohistidine" evidence="7">
    <location>
        <position position="44"/>
    </location>
</feature>
<dbReference type="InterPro" id="IPR036061">
    <property type="entry name" value="CheW-like_dom_sf"/>
</dbReference>
<feature type="compositionally biased region" description="Basic and acidic residues" evidence="8">
    <location>
        <begin position="139"/>
        <end position="148"/>
    </location>
</feature>
<dbReference type="InterPro" id="IPR005467">
    <property type="entry name" value="His_kinase_dom"/>
</dbReference>
<dbReference type="SMART" id="SM00387">
    <property type="entry name" value="HATPase_c"/>
    <property type="match status" value="1"/>
</dbReference>
<dbReference type="SMART" id="SM00260">
    <property type="entry name" value="CheW"/>
    <property type="match status" value="1"/>
</dbReference>
<accession>A0ABX9A071</accession>
<dbReference type="InterPro" id="IPR004105">
    <property type="entry name" value="CheA-like_dim"/>
</dbReference>
<feature type="domain" description="CheW-like" evidence="10">
    <location>
        <begin position="413"/>
        <end position="551"/>
    </location>
</feature>
<dbReference type="InterPro" id="IPR002545">
    <property type="entry name" value="CheW-lke_dom"/>
</dbReference>
<dbReference type="Proteomes" id="UP000824321">
    <property type="component" value="Chromosome"/>
</dbReference>
<keyword evidence="13" id="KW-1185">Reference proteome</keyword>
<dbReference type="InterPro" id="IPR051315">
    <property type="entry name" value="Bact_Chemotaxis_CheA"/>
</dbReference>
<dbReference type="InterPro" id="IPR003594">
    <property type="entry name" value="HATPase_dom"/>
</dbReference>
<dbReference type="SMART" id="SM01231">
    <property type="entry name" value="H-kinase_dim"/>
    <property type="match status" value="1"/>
</dbReference>
<keyword evidence="5" id="KW-0418">Kinase</keyword>
<dbReference type="EMBL" id="CP081294">
    <property type="protein sequence ID" value="QZD94665.1"/>
    <property type="molecule type" value="Genomic_DNA"/>
</dbReference>
<protein>
    <recommendedName>
        <fullName evidence="2">histidine kinase</fullName>
        <ecNumber evidence="2">2.7.13.3</ecNumber>
    </recommendedName>
</protein>
<dbReference type="Gene3D" id="2.30.30.40">
    <property type="entry name" value="SH3 Domains"/>
    <property type="match status" value="1"/>
</dbReference>
<gene>
    <name evidence="12" type="ORF">K3136_11280</name>
</gene>
<feature type="domain" description="Histidine kinase" evidence="9">
    <location>
        <begin position="160"/>
        <end position="411"/>
    </location>
</feature>
<dbReference type="Pfam" id="PF02895">
    <property type="entry name" value="H-kinase_dim"/>
    <property type="match status" value="1"/>
</dbReference>
<dbReference type="PROSITE" id="PS50894">
    <property type="entry name" value="HPT"/>
    <property type="match status" value="1"/>
</dbReference>
<evidence type="ECO:0000256" key="6">
    <source>
        <dbReference type="ARBA" id="ARBA00023012"/>
    </source>
</evidence>
<dbReference type="PROSITE" id="PS50109">
    <property type="entry name" value="HIS_KIN"/>
    <property type="match status" value="1"/>
</dbReference>
<evidence type="ECO:0000256" key="8">
    <source>
        <dbReference type="SAM" id="MobiDB-lite"/>
    </source>
</evidence>
<dbReference type="PANTHER" id="PTHR43395">
    <property type="entry name" value="SENSOR HISTIDINE KINASE CHEA"/>
    <property type="match status" value="1"/>
</dbReference>
<dbReference type="SMART" id="SM00073">
    <property type="entry name" value="HPT"/>
    <property type="match status" value="1"/>
</dbReference>
<evidence type="ECO:0000256" key="7">
    <source>
        <dbReference type="PROSITE-ProRule" id="PRU00110"/>
    </source>
</evidence>
<proteinExistence type="predicted"/>
<dbReference type="EC" id="2.7.13.3" evidence="2"/>
<keyword evidence="6" id="KW-0902">Two-component regulatory system</keyword>
<evidence type="ECO:0000256" key="5">
    <source>
        <dbReference type="ARBA" id="ARBA00022777"/>
    </source>
</evidence>
<evidence type="ECO:0000313" key="12">
    <source>
        <dbReference type="EMBL" id="QZD94665.1"/>
    </source>
</evidence>
<name>A0ABX9A071_9SPHN</name>
<evidence type="ECO:0000259" key="9">
    <source>
        <dbReference type="PROSITE" id="PS50109"/>
    </source>
</evidence>
<dbReference type="CDD" id="cd00088">
    <property type="entry name" value="HPT"/>
    <property type="match status" value="1"/>
</dbReference>
<dbReference type="InterPro" id="IPR004358">
    <property type="entry name" value="Sig_transdc_His_kin-like_C"/>
</dbReference>
<comment type="catalytic activity">
    <reaction evidence="1">
        <text>ATP + protein L-histidine = ADP + protein N-phospho-L-histidine.</text>
        <dbReference type="EC" id="2.7.13.3"/>
    </reaction>
</comment>
<dbReference type="PRINTS" id="PR00344">
    <property type="entry name" value="BCTRLSENSOR"/>
</dbReference>
<dbReference type="Pfam" id="PF01584">
    <property type="entry name" value="CheW"/>
    <property type="match status" value="1"/>
</dbReference>
<keyword evidence="3 7" id="KW-0597">Phosphoprotein</keyword>
<dbReference type="SUPFAM" id="SSF55874">
    <property type="entry name" value="ATPase domain of HSP90 chaperone/DNA topoisomerase II/histidine kinase"/>
    <property type="match status" value="1"/>
</dbReference>
<feature type="domain" description="HPt" evidence="11">
    <location>
        <begin position="1"/>
        <end position="101"/>
    </location>
</feature>
<evidence type="ECO:0000256" key="3">
    <source>
        <dbReference type="ARBA" id="ARBA00022553"/>
    </source>
</evidence>
<dbReference type="InterPro" id="IPR036641">
    <property type="entry name" value="HPT_dom_sf"/>
</dbReference>